<organism evidence="11 12">
    <name type="scientific">Arenimonas metalli CF5-1</name>
    <dbReference type="NCBI Taxonomy" id="1384056"/>
    <lineage>
        <taxon>Bacteria</taxon>
        <taxon>Pseudomonadati</taxon>
        <taxon>Pseudomonadota</taxon>
        <taxon>Gammaproteobacteria</taxon>
        <taxon>Lysobacterales</taxon>
        <taxon>Lysobacteraceae</taxon>
        <taxon>Arenimonas</taxon>
    </lineage>
</organism>
<evidence type="ECO:0000256" key="5">
    <source>
        <dbReference type="ARBA" id="ARBA00023180"/>
    </source>
</evidence>
<keyword evidence="2 7" id="KW-0645">Protease</keyword>
<dbReference type="CDD" id="cd04852">
    <property type="entry name" value="Peptidases_S8_3"/>
    <property type="match status" value="1"/>
</dbReference>
<accession>A0A091B758</accession>
<dbReference type="InterPro" id="IPR015500">
    <property type="entry name" value="Peptidase_S8_subtilisin-rel"/>
</dbReference>
<evidence type="ECO:0000313" key="12">
    <source>
        <dbReference type="Proteomes" id="UP000029393"/>
    </source>
</evidence>
<dbReference type="STRING" id="1384056.N787_00475"/>
<comment type="similarity">
    <text evidence="1 7 8">Belongs to the peptidase S8 family.</text>
</comment>
<dbReference type="InterPro" id="IPR000209">
    <property type="entry name" value="Peptidase_S8/S53_dom"/>
</dbReference>
<dbReference type="InterPro" id="IPR023828">
    <property type="entry name" value="Peptidase_S8_Ser-AS"/>
</dbReference>
<dbReference type="InterPro" id="IPR034197">
    <property type="entry name" value="Peptidases_S8_3"/>
</dbReference>
<evidence type="ECO:0000256" key="8">
    <source>
        <dbReference type="RuleBase" id="RU003355"/>
    </source>
</evidence>
<evidence type="ECO:0000256" key="6">
    <source>
        <dbReference type="PIRSR" id="PIRSR615500-1"/>
    </source>
</evidence>
<keyword evidence="4 7" id="KW-0720">Serine protease</keyword>
<protein>
    <recommendedName>
        <fullName evidence="13">Peptidase S8/S53 domain-containing protein</fullName>
    </recommendedName>
</protein>
<feature type="active site" description="Charge relay system" evidence="6 7">
    <location>
        <position position="182"/>
    </location>
</feature>
<dbReference type="PROSITE" id="PS51892">
    <property type="entry name" value="SUBTILASE"/>
    <property type="match status" value="1"/>
</dbReference>
<dbReference type="Gene3D" id="3.40.50.200">
    <property type="entry name" value="Peptidase S8/S53 domain"/>
    <property type="match status" value="1"/>
</dbReference>
<sequence length="1220" mass="126165">MLAIALGLGLPAGSPDAASPKNPDALRADALQTYIVVFDEAPAARFRGFGKADAGRPSLAATSPLATGARKYDATSAAAVEYVDYLDDLRRTRLNDAAIALMRPLEPTQVFRHGLNGMSVELTAAEAKRIAGLPGVRTVRPEFERYLMTDRGPAWIKADQVWSGAATGVANRGEGVIVGVIDSGINRTHVSFSGAGITNPLPGFVGYCASVPSACNSKLIGLWDFTGPANGIGDPIDDDGHGTHTASTAVGAPFTSVGVTYSGVAPRANLIAYKACPGDTCTGTAILASIDRAIADGVDVINYSIGSGPFDPWATVGDASADDAESFLAAREAGIVVAASAGNDGPDPGTHGNPANSPWVMGVAAATHDRSGAGDRLASFSGRGPVVPLGVNKPDITGPGVSIRAAGTASNTSVATLSGTSMSSPHVAGAAALLRSIHPSHTPDEVISALMLTARPSVTEFSLPTTPHDQGSGMVDVALAARAGLYLDVPPGGFNTPRANPYTGGAENINLPSIAHGACFRSCVLTRAFKLMPGVAPANYSVQASFTDAPGATITPSLGSFTSSAAGQSVSFTVNVDSPALVGKWVYGSVTLVNNAGDGRPNLRLPVSIYVSPFATSGAEAALTTITRNVTRERDYFDVTLSGLVPMPEARFSTSSLVAPVSTTQTIAADPTNDDPYDAGSNTYLRLVSVPATPFGSDPIQYRLTVTTSAANPDIDLFVGRDTDLNGAGRVAEELCTSLTSGSNESCVLSFTSQPSASQYWIVVQNFSGPGTGVRVDSVLLPISASSASAMVASGPGRTSASASFRIRVAYDDPSLVNGQSREGLLFIQPSPDATPIEVPIRISRSGSSFEPFALANNVGRAVTLPAGTSHDKLYFDVPPNVTSVEFTTSNASGNVDLYVAHVASPTGPAIASAPAWNGQAIYRVASGSGNESLTVAGGNLPPGRYYVVPTNGTGGTVSATVTARILTQGVKPAFLSGQYFNPARDGHGLFIDFAGPAGNPDQWISVWYAYLEDTTPTWYYSQGATPGADGIWKAELFRVVWDGDSTHAVDVGDVIVTPTGAETMTMSFNLDGRSGSEPMVRIGGGTCPQFNGQTLDVSGHWFSPTLSGFGYSYQVTGGANPQEVFIPYVYDGQGFPRWLYGQKNYDGSVGNFNLQWFAGFSPLSAPVQLAGTAAGTGTRTLATNDVTNMSVNANLTGALSGNWVQNLPVAQLSQRKNCQ</sequence>
<keyword evidence="3 7" id="KW-0378">Hydrolase</keyword>
<dbReference type="EMBL" id="AVCK01000001">
    <property type="protein sequence ID" value="KFN48438.1"/>
    <property type="molecule type" value="Genomic_DNA"/>
</dbReference>
<feature type="active site" description="Charge relay system" evidence="6 7">
    <location>
        <position position="421"/>
    </location>
</feature>
<dbReference type="PROSITE" id="PS00138">
    <property type="entry name" value="SUBTILASE_SER"/>
    <property type="match status" value="1"/>
</dbReference>
<evidence type="ECO:0008006" key="13">
    <source>
        <dbReference type="Google" id="ProtNLM"/>
    </source>
</evidence>
<dbReference type="InterPro" id="IPR036852">
    <property type="entry name" value="Peptidase_S8/S53_dom_sf"/>
</dbReference>
<evidence type="ECO:0000256" key="2">
    <source>
        <dbReference type="ARBA" id="ARBA00022670"/>
    </source>
</evidence>
<evidence type="ECO:0000256" key="7">
    <source>
        <dbReference type="PROSITE-ProRule" id="PRU01240"/>
    </source>
</evidence>
<evidence type="ECO:0000313" key="11">
    <source>
        <dbReference type="EMBL" id="KFN48438.1"/>
    </source>
</evidence>
<name>A0A091B758_9GAMM</name>
<evidence type="ECO:0000256" key="3">
    <source>
        <dbReference type="ARBA" id="ARBA00022801"/>
    </source>
</evidence>
<feature type="domain" description="Inhibitor I9" evidence="10">
    <location>
        <begin position="33"/>
        <end position="148"/>
    </location>
</feature>
<feature type="domain" description="Peptidase S8/S53" evidence="9">
    <location>
        <begin position="173"/>
        <end position="471"/>
    </location>
</feature>
<evidence type="ECO:0000259" key="9">
    <source>
        <dbReference type="Pfam" id="PF00082"/>
    </source>
</evidence>
<evidence type="ECO:0000256" key="1">
    <source>
        <dbReference type="ARBA" id="ARBA00011073"/>
    </source>
</evidence>
<dbReference type="PROSITE" id="PS00136">
    <property type="entry name" value="SUBTILASE_ASP"/>
    <property type="match status" value="1"/>
</dbReference>
<evidence type="ECO:0000259" key="10">
    <source>
        <dbReference type="Pfam" id="PF05922"/>
    </source>
</evidence>
<reference evidence="11 12" key="1">
    <citation type="submission" date="2013-09" db="EMBL/GenBank/DDBJ databases">
        <title>Genome sequencing of Arenimonas metalli.</title>
        <authorList>
            <person name="Chen F."/>
            <person name="Wang G."/>
        </authorList>
    </citation>
    <scope>NUCLEOTIDE SEQUENCE [LARGE SCALE GENOMIC DNA]</scope>
    <source>
        <strain evidence="11 12">CF5-1</strain>
    </source>
</reference>
<dbReference type="Pfam" id="PF00082">
    <property type="entry name" value="Peptidase_S8"/>
    <property type="match status" value="1"/>
</dbReference>
<evidence type="ECO:0000256" key="4">
    <source>
        <dbReference type="ARBA" id="ARBA00022825"/>
    </source>
</evidence>
<dbReference type="Gene3D" id="2.60.120.380">
    <property type="match status" value="2"/>
</dbReference>
<comment type="caution">
    <text evidence="11">The sequence shown here is derived from an EMBL/GenBank/DDBJ whole genome shotgun (WGS) entry which is preliminary data.</text>
</comment>
<dbReference type="AlphaFoldDB" id="A0A091B758"/>
<dbReference type="PANTHER" id="PTHR10795">
    <property type="entry name" value="PROPROTEIN CONVERTASE SUBTILISIN/KEXIN"/>
    <property type="match status" value="1"/>
</dbReference>
<feature type="active site" description="Charge relay system" evidence="6 7">
    <location>
        <position position="241"/>
    </location>
</feature>
<dbReference type="InterPro" id="IPR023827">
    <property type="entry name" value="Peptidase_S8_Asp-AS"/>
</dbReference>
<dbReference type="eggNOG" id="COG1404">
    <property type="taxonomic scope" value="Bacteria"/>
</dbReference>
<keyword evidence="12" id="KW-1185">Reference proteome</keyword>
<dbReference type="GO" id="GO:0006508">
    <property type="term" value="P:proteolysis"/>
    <property type="evidence" value="ECO:0007669"/>
    <property type="project" value="UniProtKB-KW"/>
</dbReference>
<dbReference type="SUPFAM" id="SSF52743">
    <property type="entry name" value="Subtilisin-like"/>
    <property type="match status" value="1"/>
</dbReference>
<dbReference type="InterPro" id="IPR045051">
    <property type="entry name" value="SBT"/>
</dbReference>
<dbReference type="InterPro" id="IPR010259">
    <property type="entry name" value="S8pro/Inhibitor_I9"/>
</dbReference>
<proteinExistence type="inferred from homology"/>
<dbReference type="Proteomes" id="UP000029393">
    <property type="component" value="Unassembled WGS sequence"/>
</dbReference>
<dbReference type="Pfam" id="PF05922">
    <property type="entry name" value="Inhibitor_I9"/>
    <property type="match status" value="1"/>
</dbReference>
<dbReference type="PATRIC" id="fig|1384056.3.peg.90"/>
<dbReference type="PRINTS" id="PR00723">
    <property type="entry name" value="SUBTILISIN"/>
</dbReference>
<gene>
    <name evidence="11" type="ORF">N787_00475</name>
</gene>
<keyword evidence="5" id="KW-0325">Glycoprotein</keyword>
<dbReference type="GO" id="GO:0004252">
    <property type="term" value="F:serine-type endopeptidase activity"/>
    <property type="evidence" value="ECO:0007669"/>
    <property type="project" value="UniProtKB-UniRule"/>
</dbReference>